<dbReference type="EMBL" id="REGC01000003">
    <property type="protein sequence ID" value="RMB63191.1"/>
    <property type="molecule type" value="Genomic_DNA"/>
</dbReference>
<evidence type="ECO:0000256" key="1">
    <source>
        <dbReference type="SAM" id="MobiDB-lite"/>
    </source>
</evidence>
<protein>
    <submittedName>
        <fullName evidence="3">Uncharacterized protein</fullName>
    </submittedName>
</protein>
<keyword evidence="5" id="KW-1185">Reference proteome</keyword>
<name>A0A3M0GDF4_9CORY</name>
<evidence type="ECO:0000313" key="5">
    <source>
        <dbReference type="Proteomes" id="UP001518680"/>
    </source>
</evidence>
<dbReference type="EMBL" id="JAACBX020000001">
    <property type="protein sequence ID" value="MBM0243183.1"/>
    <property type="molecule type" value="Genomic_DNA"/>
</dbReference>
<evidence type="ECO:0000313" key="4">
    <source>
        <dbReference type="Proteomes" id="UP000270649"/>
    </source>
</evidence>
<dbReference type="RefSeq" id="WP_121910682.1">
    <property type="nucleotide sequence ID" value="NZ_CP068291.1"/>
</dbReference>
<feature type="region of interest" description="Disordered" evidence="1">
    <location>
        <begin position="38"/>
        <end position="98"/>
    </location>
</feature>
<accession>A0A3M0GDF4</accession>
<reference evidence="3 4" key="1">
    <citation type="submission" date="2018-10" db="EMBL/GenBank/DDBJ databases">
        <title>Corynebacterium macginleyi genome sequencing and assembly of the type strain and two clinical samples.</title>
        <authorList>
            <person name="Bernier A.-M."/>
            <person name="Bernard K."/>
        </authorList>
    </citation>
    <scope>NUCLEOTIDE SEQUENCE [LARGE SCALE GENOMIC DNA]</scope>
    <source>
        <strain evidence="3 4">NML 120205</strain>
    </source>
</reference>
<comment type="caution">
    <text evidence="3">The sequence shown here is derived from an EMBL/GenBank/DDBJ whole genome shotgun (WGS) entry which is preliminary data.</text>
</comment>
<dbReference type="Proteomes" id="UP001518680">
    <property type="component" value="Unassembled WGS sequence"/>
</dbReference>
<reference evidence="2 5" key="2">
    <citation type="submission" date="2021-01" db="EMBL/GenBank/DDBJ databases">
        <title>Complete genome sequences of Corynebacterium macginleyi strains isolated from infectious keratitis.</title>
        <authorList>
            <person name="Sagerfors S."/>
            <person name="Poehlein A."/>
            <person name="Soderquist B."/>
            <person name="Bruggemann H."/>
        </authorList>
    </citation>
    <scope>NUCLEOTIDE SEQUENCE [LARGE SCALE GENOMIC DNA]</scope>
    <source>
        <strain evidence="2 5">12T220</strain>
    </source>
</reference>
<proteinExistence type="predicted"/>
<evidence type="ECO:0000313" key="2">
    <source>
        <dbReference type="EMBL" id="MBM0243183.1"/>
    </source>
</evidence>
<evidence type="ECO:0000313" key="3">
    <source>
        <dbReference type="EMBL" id="RMB63191.1"/>
    </source>
</evidence>
<gene>
    <name evidence="3" type="ORF">D9543_03920</name>
    <name evidence="2" type="ORF">GWO63_002545</name>
</gene>
<organism evidence="3 4">
    <name type="scientific">Corynebacterium macginleyi</name>
    <dbReference type="NCBI Taxonomy" id="38290"/>
    <lineage>
        <taxon>Bacteria</taxon>
        <taxon>Bacillati</taxon>
        <taxon>Actinomycetota</taxon>
        <taxon>Actinomycetes</taxon>
        <taxon>Mycobacteriales</taxon>
        <taxon>Corynebacteriaceae</taxon>
        <taxon>Corynebacterium</taxon>
    </lineage>
</organism>
<dbReference type="GeneID" id="92745437"/>
<dbReference type="Proteomes" id="UP000270649">
    <property type="component" value="Unassembled WGS sequence"/>
</dbReference>
<sequence>MNNDFAEFAQGFRERTARRMLEFEKSLAKAQDELEKSTAKAVQQAKTEQYGGREGDAVGHRQAAAGTWRRSSRSGPNGTAPMRINNASGQVKSVLRRG</sequence>
<dbReference type="AlphaFoldDB" id="A0A3M0GDF4"/>